<keyword evidence="7" id="KW-1185">Reference proteome</keyword>
<dbReference type="SUPFAM" id="SSF100950">
    <property type="entry name" value="NagB/RpiA/CoA transferase-like"/>
    <property type="match status" value="1"/>
</dbReference>
<comment type="similarity">
    <text evidence="1">Belongs to the SorC transcriptional regulatory family.</text>
</comment>
<evidence type="ECO:0000313" key="7">
    <source>
        <dbReference type="Proteomes" id="UP001180487"/>
    </source>
</evidence>
<dbReference type="GO" id="GO:0003677">
    <property type="term" value="F:DNA binding"/>
    <property type="evidence" value="ECO:0007669"/>
    <property type="project" value="UniProtKB-KW"/>
</dbReference>
<dbReference type="Pfam" id="PF04198">
    <property type="entry name" value="Sugar-bind"/>
    <property type="match status" value="1"/>
</dbReference>
<sequence length="326" mass="35415">MAKHQYGSHDLQRLITRIASMYYQRGIGQPRIAEQLGLSQTRVSRLLKQAEELGIVRITVHVPEGVHADLEERLETHYGLDEVIVVEAEEADVLDDERTNLALAGPTARYLELMVPTFGAIGVSSWSSSLLAAVNVMRPAGPGHTRSIVQVLGGVGFAGAQVFATRLTERLAQLSKAEAIFMNAPGVVSTVEAKNAMLSDPTCRQALERFDDLSALLLGIGAIPPSRMLRESGNVFTEQDLADLRDAGAVGDVCMQFFDADGKHVTTPFGERVLGIGIDQIRRTRRRIGVAGGARKFEAIRAALRGGWLTTLITDLHTAQQLLDQP</sequence>
<dbReference type="PANTHER" id="PTHR34294">
    <property type="entry name" value="TRANSCRIPTIONAL REGULATOR-RELATED"/>
    <property type="match status" value="1"/>
</dbReference>
<gene>
    <name evidence="6" type="ORF">J2X19_000753</name>
</gene>
<proteinExistence type="inferred from homology"/>
<evidence type="ECO:0000256" key="2">
    <source>
        <dbReference type="ARBA" id="ARBA00023015"/>
    </source>
</evidence>
<evidence type="ECO:0000256" key="4">
    <source>
        <dbReference type="ARBA" id="ARBA00023163"/>
    </source>
</evidence>
<dbReference type="RefSeq" id="WP_310370795.1">
    <property type="nucleotide sequence ID" value="NZ_JAVDXT010000001.1"/>
</dbReference>
<accession>A0ABU2C449</accession>
<name>A0ABU2C449_9BURK</name>
<comment type="caution">
    <text evidence="6">The sequence shown here is derived from an EMBL/GenBank/DDBJ whole genome shotgun (WGS) entry which is preliminary data.</text>
</comment>
<organism evidence="6 7">
    <name type="scientific">Rhodoferax ferrireducens</name>
    <dbReference type="NCBI Taxonomy" id="192843"/>
    <lineage>
        <taxon>Bacteria</taxon>
        <taxon>Pseudomonadati</taxon>
        <taxon>Pseudomonadota</taxon>
        <taxon>Betaproteobacteria</taxon>
        <taxon>Burkholderiales</taxon>
        <taxon>Comamonadaceae</taxon>
        <taxon>Rhodoferax</taxon>
    </lineage>
</organism>
<evidence type="ECO:0000259" key="5">
    <source>
        <dbReference type="Pfam" id="PF04198"/>
    </source>
</evidence>
<protein>
    <submittedName>
        <fullName evidence="6">DNA-binding transcriptional regulator LsrR (DeoR family)</fullName>
    </submittedName>
</protein>
<dbReference type="InterPro" id="IPR007324">
    <property type="entry name" value="Sugar-bd_dom_put"/>
</dbReference>
<dbReference type="Proteomes" id="UP001180487">
    <property type="component" value="Unassembled WGS sequence"/>
</dbReference>
<evidence type="ECO:0000256" key="1">
    <source>
        <dbReference type="ARBA" id="ARBA00010466"/>
    </source>
</evidence>
<keyword evidence="3 6" id="KW-0238">DNA-binding</keyword>
<dbReference type="InterPro" id="IPR037171">
    <property type="entry name" value="NagB/RpiA_transferase-like"/>
</dbReference>
<reference evidence="6 7" key="1">
    <citation type="submission" date="2023-07" db="EMBL/GenBank/DDBJ databases">
        <title>Sorghum-associated microbial communities from plants grown in Nebraska, USA.</title>
        <authorList>
            <person name="Schachtman D."/>
        </authorList>
    </citation>
    <scope>NUCLEOTIDE SEQUENCE [LARGE SCALE GENOMIC DNA]</scope>
    <source>
        <strain evidence="6 7">BE313</strain>
    </source>
</reference>
<dbReference type="Gene3D" id="1.10.10.60">
    <property type="entry name" value="Homeodomain-like"/>
    <property type="match status" value="1"/>
</dbReference>
<evidence type="ECO:0000256" key="3">
    <source>
        <dbReference type="ARBA" id="ARBA00023125"/>
    </source>
</evidence>
<dbReference type="Gene3D" id="3.40.50.1360">
    <property type="match status" value="1"/>
</dbReference>
<dbReference type="PANTHER" id="PTHR34294:SF1">
    <property type="entry name" value="TRANSCRIPTIONAL REGULATOR LSRR"/>
    <property type="match status" value="1"/>
</dbReference>
<dbReference type="EMBL" id="JAVDXT010000001">
    <property type="protein sequence ID" value="MDR7376095.1"/>
    <property type="molecule type" value="Genomic_DNA"/>
</dbReference>
<evidence type="ECO:0000313" key="6">
    <source>
        <dbReference type="EMBL" id="MDR7376095.1"/>
    </source>
</evidence>
<dbReference type="InterPro" id="IPR051054">
    <property type="entry name" value="SorC_transcr_regulators"/>
</dbReference>
<feature type="domain" description="Sugar-binding" evidence="5">
    <location>
        <begin position="68"/>
        <end position="323"/>
    </location>
</feature>
<keyword evidence="2" id="KW-0805">Transcription regulation</keyword>
<keyword evidence="4" id="KW-0804">Transcription</keyword>